<dbReference type="GO" id="GO:0009249">
    <property type="term" value="P:protein lipoylation"/>
    <property type="evidence" value="ECO:0007669"/>
    <property type="project" value="TreeGrafter"/>
</dbReference>
<evidence type="ECO:0000256" key="2">
    <source>
        <dbReference type="ARBA" id="ARBA00022823"/>
    </source>
</evidence>
<accession>A0AAJ1MKT6</accession>
<comment type="similarity">
    <text evidence="1 3">Belongs to the GcvH family.</text>
</comment>
<dbReference type="PROSITE" id="PS50968">
    <property type="entry name" value="BIOTINYL_LIPOYL"/>
    <property type="match status" value="1"/>
</dbReference>
<feature type="domain" description="Lipoyl-binding" evidence="5">
    <location>
        <begin position="21"/>
        <end position="103"/>
    </location>
</feature>
<dbReference type="SUPFAM" id="SSF51230">
    <property type="entry name" value="Single hybrid motif"/>
    <property type="match status" value="1"/>
</dbReference>
<comment type="cofactor">
    <cofactor evidence="3">
        <name>(R)-lipoate</name>
        <dbReference type="ChEBI" id="CHEBI:83088"/>
    </cofactor>
    <text evidence="3">Binds 1 lipoyl cofactor covalently.</text>
</comment>
<dbReference type="GO" id="GO:0005829">
    <property type="term" value="C:cytosol"/>
    <property type="evidence" value="ECO:0007669"/>
    <property type="project" value="TreeGrafter"/>
</dbReference>
<dbReference type="EMBL" id="JAQQAL010000022">
    <property type="protein sequence ID" value="MDC7227131.1"/>
    <property type="molecule type" value="Genomic_DNA"/>
</dbReference>
<evidence type="ECO:0000313" key="6">
    <source>
        <dbReference type="EMBL" id="MDC7227131.1"/>
    </source>
</evidence>
<dbReference type="HAMAP" id="MF_00272">
    <property type="entry name" value="GcvH"/>
    <property type="match status" value="1"/>
</dbReference>
<evidence type="ECO:0000256" key="4">
    <source>
        <dbReference type="PIRSR" id="PIRSR617453-50"/>
    </source>
</evidence>
<dbReference type="GO" id="GO:0005960">
    <property type="term" value="C:glycine cleavage complex"/>
    <property type="evidence" value="ECO:0007669"/>
    <property type="project" value="InterPro"/>
</dbReference>
<evidence type="ECO:0000313" key="7">
    <source>
        <dbReference type="Proteomes" id="UP001221217"/>
    </source>
</evidence>
<dbReference type="InterPro" id="IPR033753">
    <property type="entry name" value="GCV_H/Fam206"/>
</dbReference>
<dbReference type="NCBIfam" id="TIGR00527">
    <property type="entry name" value="gcvH"/>
    <property type="match status" value="1"/>
</dbReference>
<sequence length="126" mass="13873">MDAEKLLYSKDHEWVSIDGETAVIGITDYAQEELGDIVFVELPESGSEIKAGEAPVTLESVKAVSSVYCPFSGIITEINSKLEDEPEIINSSPLDQGWIFKIKITSGNKDNLLNSADYEAYIKELD</sequence>
<keyword evidence="2 3" id="KW-0450">Lipoyl</keyword>
<dbReference type="InterPro" id="IPR000089">
    <property type="entry name" value="Biotin_lipoyl"/>
</dbReference>
<dbReference type="InterPro" id="IPR011053">
    <property type="entry name" value="Single_hybrid_motif"/>
</dbReference>
<comment type="subunit">
    <text evidence="3">The glycine cleavage system is composed of four proteins: P, T, L and H.</text>
</comment>
<dbReference type="PANTHER" id="PTHR11715:SF3">
    <property type="entry name" value="GLYCINE CLEAVAGE SYSTEM H PROTEIN-RELATED"/>
    <property type="match status" value="1"/>
</dbReference>
<name>A0AAJ1MKT6_9SPIO</name>
<evidence type="ECO:0000256" key="3">
    <source>
        <dbReference type="HAMAP-Rule" id="MF_00272"/>
    </source>
</evidence>
<dbReference type="Pfam" id="PF01597">
    <property type="entry name" value="GCV_H"/>
    <property type="match status" value="1"/>
</dbReference>
<organism evidence="6 7">
    <name type="scientific">Candidatus Thalassospirochaeta sargassi</name>
    <dbReference type="NCBI Taxonomy" id="3119039"/>
    <lineage>
        <taxon>Bacteria</taxon>
        <taxon>Pseudomonadati</taxon>
        <taxon>Spirochaetota</taxon>
        <taxon>Spirochaetia</taxon>
        <taxon>Spirochaetales</taxon>
        <taxon>Spirochaetaceae</taxon>
        <taxon>Candidatus Thalassospirochaeta</taxon>
    </lineage>
</organism>
<evidence type="ECO:0000259" key="5">
    <source>
        <dbReference type="PROSITE" id="PS50968"/>
    </source>
</evidence>
<dbReference type="CDD" id="cd06848">
    <property type="entry name" value="GCS_H"/>
    <property type="match status" value="1"/>
</dbReference>
<dbReference type="PANTHER" id="PTHR11715">
    <property type="entry name" value="GLYCINE CLEAVAGE SYSTEM H PROTEIN"/>
    <property type="match status" value="1"/>
</dbReference>
<dbReference type="InterPro" id="IPR017453">
    <property type="entry name" value="GCV_H_sub"/>
</dbReference>
<dbReference type="InterPro" id="IPR002930">
    <property type="entry name" value="GCV_H"/>
</dbReference>
<dbReference type="Proteomes" id="UP001221217">
    <property type="component" value="Unassembled WGS sequence"/>
</dbReference>
<protein>
    <recommendedName>
        <fullName evidence="3">Glycine cleavage system H protein</fullName>
    </recommendedName>
</protein>
<gene>
    <name evidence="3 6" type="primary">gcvH</name>
    <name evidence="6" type="ORF">PQJ61_10250</name>
</gene>
<reference evidence="6 7" key="1">
    <citation type="submission" date="2022-12" db="EMBL/GenBank/DDBJ databases">
        <title>Metagenome assembled genome from gulf of manar.</title>
        <authorList>
            <person name="Kohli P."/>
            <person name="Pk S."/>
            <person name="Venkata Ramana C."/>
            <person name="Sasikala C."/>
        </authorList>
    </citation>
    <scope>NUCLEOTIDE SEQUENCE [LARGE SCALE GENOMIC DNA]</scope>
    <source>
        <strain evidence="6">JB008</strain>
    </source>
</reference>
<dbReference type="NCBIfam" id="NF002270">
    <property type="entry name" value="PRK01202.1"/>
    <property type="match status" value="1"/>
</dbReference>
<comment type="function">
    <text evidence="3">The glycine cleavage system catalyzes the degradation of glycine. The H protein shuttles the methylamine group of glycine from the P protein to the T protein.</text>
</comment>
<proteinExistence type="inferred from homology"/>
<dbReference type="AlphaFoldDB" id="A0AAJ1MKT6"/>
<dbReference type="Gene3D" id="2.40.50.100">
    <property type="match status" value="1"/>
</dbReference>
<comment type="caution">
    <text evidence="6">The sequence shown here is derived from an EMBL/GenBank/DDBJ whole genome shotgun (WGS) entry which is preliminary data.</text>
</comment>
<evidence type="ECO:0000256" key="1">
    <source>
        <dbReference type="ARBA" id="ARBA00009249"/>
    </source>
</evidence>
<dbReference type="GO" id="GO:0019464">
    <property type="term" value="P:glycine decarboxylation via glycine cleavage system"/>
    <property type="evidence" value="ECO:0007669"/>
    <property type="project" value="UniProtKB-UniRule"/>
</dbReference>
<feature type="modified residue" description="N6-lipoyllysine" evidence="3 4">
    <location>
        <position position="62"/>
    </location>
</feature>